<dbReference type="OrthoDB" id="9812980at2"/>
<dbReference type="AlphaFoldDB" id="A0A1L5FD48"/>
<keyword evidence="4 6" id="KW-1133">Transmembrane helix</keyword>
<sequence length="222" mass="25507">MIYNKKSILKYAVNILLIILIIVMIFKYKKHLHCVNIESIKIYIQSYGRLSVLIFLLIYMLRPVVFVIPASLMSIIAGNIFNYYAAVLLSMIGCFGSATIAFFLARFLGRSFVDKCLKGKALKLNKNIEKYGFKIMTMMRLCFIFPYDPLSYSAGLTKIKYRDFILGTLIGVFPEIIAYSLMGKHLGSPFSFKFIIPVIILFIIAFTSIYIYKKHKSTSIYK</sequence>
<feature type="transmembrane region" description="Helical" evidence="6">
    <location>
        <begin position="164"/>
        <end position="182"/>
    </location>
</feature>
<evidence type="ECO:0000256" key="5">
    <source>
        <dbReference type="ARBA" id="ARBA00023136"/>
    </source>
</evidence>
<evidence type="ECO:0000256" key="3">
    <source>
        <dbReference type="ARBA" id="ARBA00022692"/>
    </source>
</evidence>
<feature type="transmembrane region" description="Helical" evidence="6">
    <location>
        <begin position="194"/>
        <end position="212"/>
    </location>
</feature>
<gene>
    <name evidence="8" type="ORF">BS101_20600</name>
</gene>
<comment type="subcellular location">
    <subcellularLocation>
        <location evidence="1 6">Cell membrane</location>
        <topology evidence="1 6">Multi-pass membrane protein</topology>
    </subcellularLocation>
</comment>
<evidence type="ECO:0000259" key="7">
    <source>
        <dbReference type="Pfam" id="PF09335"/>
    </source>
</evidence>
<organism evidence="8 9">
    <name type="scientific">Clostridium kluyveri</name>
    <dbReference type="NCBI Taxonomy" id="1534"/>
    <lineage>
        <taxon>Bacteria</taxon>
        <taxon>Bacillati</taxon>
        <taxon>Bacillota</taxon>
        <taxon>Clostridia</taxon>
        <taxon>Eubacteriales</taxon>
        <taxon>Clostridiaceae</taxon>
        <taxon>Clostridium</taxon>
    </lineage>
</organism>
<dbReference type="PANTHER" id="PTHR12677:SF49">
    <property type="entry name" value="TVP38_TMEM64 FAMILY MEMBRANE PROTEIN"/>
    <property type="match status" value="1"/>
</dbReference>
<evidence type="ECO:0000313" key="9">
    <source>
        <dbReference type="Proteomes" id="UP000184604"/>
    </source>
</evidence>
<dbReference type="RefSeq" id="WP_073540574.1">
    <property type="nucleotide sequence ID" value="NZ_CP110856.1"/>
</dbReference>
<keyword evidence="3 6" id="KW-0812">Transmembrane</keyword>
<dbReference type="InterPro" id="IPR032816">
    <property type="entry name" value="VTT_dom"/>
</dbReference>
<reference evidence="8 9" key="1">
    <citation type="submission" date="2016-12" db="EMBL/GenBank/DDBJ databases">
        <title>Complete genome sequence of Clostridium kluyveri JZZ isolated from the pit mud of a Chinese flavor liquor-making factory.</title>
        <authorList>
            <person name="Wang Y."/>
        </authorList>
    </citation>
    <scope>NUCLEOTIDE SEQUENCE [LARGE SCALE GENOMIC DNA]</scope>
    <source>
        <strain evidence="8 9">JZZ</strain>
    </source>
</reference>
<dbReference type="InterPro" id="IPR015414">
    <property type="entry name" value="TMEM64"/>
</dbReference>
<comment type="similarity">
    <text evidence="6">Belongs to the TVP38/TMEM64 family.</text>
</comment>
<feature type="transmembrane region" description="Helical" evidence="6">
    <location>
        <begin position="50"/>
        <end position="77"/>
    </location>
</feature>
<evidence type="ECO:0000256" key="2">
    <source>
        <dbReference type="ARBA" id="ARBA00022475"/>
    </source>
</evidence>
<proteinExistence type="inferred from homology"/>
<dbReference type="Proteomes" id="UP000184604">
    <property type="component" value="Chromosome"/>
</dbReference>
<dbReference type="Pfam" id="PF09335">
    <property type="entry name" value="VTT_dom"/>
    <property type="match status" value="1"/>
</dbReference>
<evidence type="ECO:0000256" key="4">
    <source>
        <dbReference type="ARBA" id="ARBA00022989"/>
    </source>
</evidence>
<keyword evidence="2 6" id="KW-1003">Cell membrane</keyword>
<feature type="domain" description="VTT" evidence="7">
    <location>
        <begin position="68"/>
        <end position="184"/>
    </location>
</feature>
<feature type="transmembrane region" description="Helical" evidence="6">
    <location>
        <begin position="83"/>
        <end position="105"/>
    </location>
</feature>
<keyword evidence="5 6" id="KW-0472">Membrane</keyword>
<dbReference type="GO" id="GO:0005886">
    <property type="term" value="C:plasma membrane"/>
    <property type="evidence" value="ECO:0007669"/>
    <property type="project" value="UniProtKB-SubCell"/>
</dbReference>
<feature type="transmembrane region" description="Helical" evidence="6">
    <location>
        <begin position="12"/>
        <end position="29"/>
    </location>
</feature>
<dbReference type="PANTHER" id="PTHR12677">
    <property type="entry name" value="GOLGI APPARATUS MEMBRANE PROTEIN TVP38-RELATED"/>
    <property type="match status" value="1"/>
</dbReference>
<protein>
    <recommendedName>
        <fullName evidence="6">TVP38/TMEM64 family membrane protein</fullName>
    </recommendedName>
</protein>
<evidence type="ECO:0000256" key="6">
    <source>
        <dbReference type="RuleBase" id="RU366058"/>
    </source>
</evidence>
<evidence type="ECO:0000313" key="8">
    <source>
        <dbReference type="EMBL" id="APM40936.1"/>
    </source>
</evidence>
<dbReference type="EMBL" id="CP018335">
    <property type="protein sequence ID" value="APM40936.1"/>
    <property type="molecule type" value="Genomic_DNA"/>
</dbReference>
<name>A0A1L5FD48_CLOKL</name>
<accession>A0A1L5FD48</accession>
<evidence type="ECO:0000256" key="1">
    <source>
        <dbReference type="ARBA" id="ARBA00004651"/>
    </source>
</evidence>